<reference evidence="1" key="1">
    <citation type="submission" date="2018-05" db="EMBL/GenBank/DDBJ databases">
        <authorList>
            <person name="Lanie J.A."/>
            <person name="Ng W.-L."/>
            <person name="Kazmierczak K.M."/>
            <person name="Andrzejewski T.M."/>
            <person name="Davidsen T.M."/>
            <person name="Wayne K.J."/>
            <person name="Tettelin H."/>
            <person name="Glass J.I."/>
            <person name="Rusch D."/>
            <person name="Podicherti R."/>
            <person name="Tsui H.-C.T."/>
            <person name="Winkler M.E."/>
        </authorList>
    </citation>
    <scope>NUCLEOTIDE SEQUENCE</scope>
</reference>
<dbReference type="EMBL" id="UINC01095528">
    <property type="protein sequence ID" value="SVC51688.1"/>
    <property type="molecule type" value="Genomic_DNA"/>
</dbReference>
<organism evidence="1">
    <name type="scientific">marine metagenome</name>
    <dbReference type="NCBI Taxonomy" id="408172"/>
    <lineage>
        <taxon>unclassified sequences</taxon>
        <taxon>metagenomes</taxon>
        <taxon>ecological metagenomes</taxon>
    </lineage>
</organism>
<evidence type="ECO:0000313" key="1">
    <source>
        <dbReference type="EMBL" id="SVC51688.1"/>
    </source>
</evidence>
<gene>
    <name evidence="1" type="ORF">METZ01_LOCUS304542</name>
</gene>
<accession>A0A382MTF5</accession>
<name>A0A382MTF5_9ZZZZ</name>
<sequence>MIPVVNQNIVTAMIDVVLKLFIKLSAHKLLHTNPLLFSISYSKNVK</sequence>
<dbReference type="AlphaFoldDB" id="A0A382MTF5"/>
<proteinExistence type="predicted"/>
<protein>
    <submittedName>
        <fullName evidence="1">Uncharacterized protein</fullName>
    </submittedName>
</protein>